<sequence length="77" mass="7983">MPALAVTPITPVTATGSAAAPSSAATTTTTTTGRPATALAKGKNRVIKGRKVLAANANKKRYRFKPSTVALREIRAY</sequence>
<dbReference type="AlphaFoldDB" id="A0A4S9S4H6"/>
<dbReference type="Proteomes" id="UP000308005">
    <property type="component" value="Unassembled WGS sequence"/>
</dbReference>
<reference evidence="2 3" key="1">
    <citation type="submission" date="2018-10" db="EMBL/GenBank/DDBJ databases">
        <title>Fifty Aureobasidium pullulans genomes reveal a recombining polyextremotolerant generalist.</title>
        <authorList>
            <person name="Gostincar C."/>
            <person name="Turk M."/>
            <person name="Zajc J."/>
            <person name="Gunde-Cimerman N."/>
        </authorList>
    </citation>
    <scope>NUCLEOTIDE SEQUENCE [LARGE SCALE GENOMIC DNA]</scope>
    <source>
        <strain evidence="2 3">EXF-3863</strain>
    </source>
</reference>
<proteinExistence type="predicted"/>
<evidence type="ECO:0000313" key="2">
    <source>
        <dbReference type="EMBL" id="THZ04475.1"/>
    </source>
</evidence>
<dbReference type="EMBL" id="QZBM01001300">
    <property type="protein sequence ID" value="THZ04475.1"/>
    <property type="molecule type" value="Genomic_DNA"/>
</dbReference>
<comment type="caution">
    <text evidence="2">The sequence shown here is derived from an EMBL/GenBank/DDBJ whole genome shotgun (WGS) entry which is preliminary data.</text>
</comment>
<evidence type="ECO:0000256" key="1">
    <source>
        <dbReference type="SAM" id="MobiDB-lite"/>
    </source>
</evidence>
<protein>
    <submittedName>
        <fullName evidence="2">Uncharacterized protein</fullName>
    </submittedName>
</protein>
<name>A0A4S9S4H6_AURPU</name>
<gene>
    <name evidence="2" type="ORF">D6C91_10556</name>
</gene>
<evidence type="ECO:0000313" key="3">
    <source>
        <dbReference type="Proteomes" id="UP000308005"/>
    </source>
</evidence>
<feature type="compositionally biased region" description="Low complexity" evidence="1">
    <location>
        <begin position="10"/>
        <end position="37"/>
    </location>
</feature>
<organism evidence="2 3">
    <name type="scientific">Aureobasidium pullulans</name>
    <name type="common">Black yeast</name>
    <name type="synonym">Pullularia pullulans</name>
    <dbReference type="NCBI Taxonomy" id="5580"/>
    <lineage>
        <taxon>Eukaryota</taxon>
        <taxon>Fungi</taxon>
        <taxon>Dikarya</taxon>
        <taxon>Ascomycota</taxon>
        <taxon>Pezizomycotina</taxon>
        <taxon>Dothideomycetes</taxon>
        <taxon>Dothideomycetidae</taxon>
        <taxon>Dothideales</taxon>
        <taxon>Saccotheciaceae</taxon>
        <taxon>Aureobasidium</taxon>
    </lineage>
</organism>
<accession>A0A4S9S4H6</accession>
<feature type="region of interest" description="Disordered" evidence="1">
    <location>
        <begin position="1"/>
        <end position="37"/>
    </location>
</feature>